<proteinExistence type="predicted"/>
<evidence type="ECO:0000256" key="4">
    <source>
        <dbReference type="ARBA" id="ARBA00023004"/>
    </source>
</evidence>
<dbReference type="SUPFAM" id="SSF54862">
    <property type="entry name" value="4Fe-4S ferredoxins"/>
    <property type="match status" value="1"/>
</dbReference>
<organism evidence="7">
    <name type="scientific">hydrothermal vent metagenome</name>
    <dbReference type="NCBI Taxonomy" id="652676"/>
    <lineage>
        <taxon>unclassified sequences</taxon>
        <taxon>metagenomes</taxon>
        <taxon>ecological metagenomes</taxon>
    </lineage>
</organism>
<dbReference type="PIRSF" id="PIRSF000139">
    <property type="entry name" value="Glc_ox_4Fe-4S"/>
    <property type="match status" value="1"/>
</dbReference>
<evidence type="ECO:0000259" key="6">
    <source>
        <dbReference type="PROSITE" id="PS51379"/>
    </source>
</evidence>
<dbReference type="GO" id="GO:0019154">
    <property type="term" value="F:glycolate dehydrogenase activity"/>
    <property type="evidence" value="ECO:0007669"/>
    <property type="project" value="UniProtKB-EC"/>
</dbReference>
<feature type="domain" description="4Fe-4S ferredoxin-type" evidence="6">
    <location>
        <begin position="58"/>
        <end position="81"/>
    </location>
</feature>
<keyword evidence="3" id="KW-0677">Repeat</keyword>
<dbReference type="PANTHER" id="PTHR32479:SF17">
    <property type="entry name" value="GLYCOLATE OXIDASE IRON-SULFUR SUBUNIT"/>
    <property type="match status" value="1"/>
</dbReference>
<name>A0A3B1B9I5_9ZZZZ</name>
<dbReference type="PROSITE" id="PS51379">
    <property type="entry name" value="4FE4S_FER_2"/>
    <property type="match status" value="2"/>
</dbReference>
<dbReference type="InterPro" id="IPR017896">
    <property type="entry name" value="4Fe4S_Fe-S-bd"/>
</dbReference>
<dbReference type="EC" id="1.1.99.14" evidence="7"/>
<evidence type="ECO:0000256" key="1">
    <source>
        <dbReference type="ARBA" id="ARBA00022485"/>
    </source>
</evidence>
<dbReference type="GO" id="GO:0051539">
    <property type="term" value="F:4 iron, 4 sulfur cluster binding"/>
    <property type="evidence" value="ECO:0007669"/>
    <property type="project" value="UniProtKB-KW"/>
</dbReference>
<accession>A0A3B1B9I5</accession>
<protein>
    <submittedName>
        <fullName evidence="7">Glycolate dehydrogenase, iron-sulfur subunit GlcF</fullName>
        <ecNumber evidence="7">1.1.99.14</ecNumber>
    </submittedName>
</protein>
<evidence type="ECO:0000256" key="5">
    <source>
        <dbReference type="ARBA" id="ARBA00023014"/>
    </source>
</evidence>
<keyword evidence="5" id="KW-0411">Iron-sulfur</keyword>
<keyword evidence="2" id="KW-0479">Metal-binding</keyword>
<dbReference type="InterPro" id="IPR009051">
    <property type="entry name" value="Helical_ferredxn"/>
</dbReference>
<dbReference type="AlphaFoldDB" id="A0A3B1B9I5"/>
<gene>
    <name evidence="7" type="ORF">MNBD_GAMMA24-1608</name>
</gene>
<dbReference type="PANTHER" id="PTHR32479">
    <property type="entry name" value="GLYCOLATE OXIDASE IRON-SULFUR SUBUNIT"/>
    <property type="match status" value="1"/>
</dbReference>
<feature type="domain" description="4Fe-4S ferredoxin-type" evidence="6">
    <location>
        <begin position="5"/>
        <end position="35"/>
    </location>
</feature>
<evidence type="ECO:0000256" key="3">
    <source>
        <dbReference type="ARBA" id="ARBA00022737"/>
    </source>
</evidence>
<evidence type="ECO:0000313" key="7">
    <source>
        <dbReference type="EMBL" id="VAX12732.1"/>
    </source>
</evidence>
<keyword evidence="4" id="KW-0408">Iron</keyword>
<dbReference type="Gene3D" id="1.10.1060.10">
    <property type="entry name" value="Alpha-helical ferredoxin"/>
    <property type="match status" value="1"/>
</dbReference>
<dbReference type="Pfam" id="PF02754">
    <property type="entry name" value="CCG"/>
    <property type="match status" value="2"/>
</dbReference>
<keyword evidence="7" id="KW-0560">Oxidoreductase</keyword>
<dbReference type="InterPro" id="IPR004017">
    <property type="entry name" value="Cys_rich_dom"/>
</dbReference>
<dbReference type="PROSITE" id="PS00198">
    <property type="entry name" value="4FE4S_FER_1"/>
    <property type="match status" value="2"/>
</dbReference>
<reference evidence="7" key="1">
    <citation type="submission" date="2018-06" db="EMBL/GenBank/DDBJ databases">
        <authorList>
            <person name="Zhirakovskaya E."/>
        </authorList>
    </citation>
    <scope>NUCLEOTIDE SEQUENCE</scope>
</reference>
<dbReference type="Pfam" id="PF13183">
    <property type="entry name" value="Fer4_8"/>
    <property type="match status" value="1"/>
</dbReference>
<dbReference type="InterPro" id="IPR012257">
    <property type="entry name" value="Glc_ox_4Fe-4S"/>
</dbReference>
<dbReference type="EMBL" id="UOFZ01000062">
    <property type="protein sequence ID" value="VAX12732.1"/>
    <property type="molecule type" value="Genomic_DNA"/>
</dbReference>
<evidence type="ECO:0000256" key="2">
    <source>
        <dbReference type="ARBA" id="ARBA00022723"/>
    </source>
</evidence>
<sequence length="413" mass="46121">MNHNNDIILELADRCVKCGLCLPQCPTYHLSRNENESPRGRIALIQALVRHELEATDDTLYQHLDNCLLCRRCERICPSGVEYGRIMDMARQQINQARPASRLHKFGQQLLSQHMQTAYHGLRLYQQSGAARLLRPLLRQNKKLAWLQDLIPSLPGARKFKPHYPVSNSLAGHVAIFTGCMGKNADAQTLAAGIDLLHALGYRISLPPKQGCCGALQQHSGQADESQTLARNNLQAFGNENYTAVLYLASGCGAQLMDYPQLNWSNAEEKIQAGQFQTTLEDMTGFIATALQKNPLPFAALEKRVMIHQPCSQRNALRLPDQASRLLAHIPGIRLSTLPDDTPCCGAAGDYMLRHPQQAQRLRQHLLDKLLADKVDIIVSTNIGCSLFIQTGLENKAIRVIHPIQLLREKIQE</sequence>
<dbReference type="GO" id="GO:0046872">
    <property type="term" value="F:metal ion binding"/>
    <property type="evidence" value="ECO:0007669"/>
    <property type="project" value="UniProtKB-KW"/>
</dbReference>
<dbReference type="InterPro" id="IPR017900">
    <property type="entry name" value="4Fe4S_Fe_S_CS"/>
</dbReference>
<keyword evidence="1" id="KW-0004">4Fe-4S</keyword>